<evidence type="ECO:0000256" key="6">
    <source>
        <dbReference type="ARBA" id="ARBA00022840"/>
    </source>
</evidence>
<comment type="miscellaneous">
    <text evidence="11">Few gyrases are as efficient as E.coli at forming negative supercoils. Not all organisms have 2 type II topoisomerases; in organisms with a single type II topoisomerase this enzyme also has to decatenate newly replicated chromosomes.</text>
</comment>
<dbReference type="SUPFAM" id="SSF55874">
    <property type="entry name" value="ATPase domain of HSP90 chaperone/DNA topoisomerase II/histidine kinase"/>
    <property type="match status" value="1"/>
</dbReference>
<comment type="subunit">
    <text evidence="11">Heterotetramer, composed of two GyrA and two GyrB chains. In the heterotetramer, GyrA contains the active site tyrosine that forms a transient covalent intermediate with DNA, while GyrB binds cofactors and catalyzes ATP hydrolysis.</text>
</comment>
<keyword evidence="9" id="KW-0238">DNA-binding</keyword>
<dbReference type="CDD" id="cd03366">
    <property type="entry name" value="TOPRIM_TopoIIA_GyrB"/>
    <property type="match status" value="1"/>
</dbReference>
<dbReference type="Gene3D" id="3.30.565.10">
    <property type="entry name" value="Histidine kinase-like ATPase, C-terminal domain"/>
    <property type="match status" value="1"/>
</dbReference>
<dbReference type="PANTHER" id="PTHR45866">
    <property type="entry name" value="DNA GYRASE/TOPOISOMERASE SUBUNIT B"/>
    <property type="match status" value="1"/>
</dbReference>
<dbReference type="PRINTS" id="PR01159">
    <property type="entry name" value="DNAGYRASEB"/>
</dbReference>
<evidence type="ECO:0000256" key="1">
    <source>
        <dbReference type="ARBA" id="ARBA00000185"/>
    </source>
</evidence>
<feature type="site" description="Interaction with DNA" evidence="11">
    <location>
        <position position="448"/>
    </location>
</feature>
<comment type="cofactor">
    <cofactor evidence="11">
        <name>Mg(2+)</name>
        <dbReference type="ChEBI" id="CHEBI:18420"/>
    </cofactor>
    <cofactor evidence="11">
        <name>Mn(2+)</name>
        <dbReference type="ChEBI" id="CHEBI:29035"/>
    </cofactor>
    <cofactor evidence="11">
        <name>Ca(2+)</name>
        <dbReference type="ChEBI" id="CHEBI:29108"/>
    </cofactor>
    <text evidence="11">Binds two Mg(2+) per subunit. The magnesium ions form salt bridges with both the protein and the DNA. Can also accept other divalent metal cations, such as Mn(2+) or Ca(2+).</text>
</comment>
<accession>A0A2M7E9L1</accession>
<comment type="catalytic activity">
    <reaction evidence="1 11">
        <text>ATP-dependent breakage, passage and rejoining of double-stranded DNA.</text>
        <dbReference type="EC" id="5.6.2.2"/>
    </reaction>
</comment>
<dbReference type="FunFam" id="3.30.230.10:FF:000005">
    <property type="entry name" value="DNA gyrase subunit B"/>
    <property type="match status" value="1"/>
</dbReference>
<feature type="binding site" evidence="11">
    <location>
        <position position="420"/>
    </location>
    <ligand>
        <name>Mg(2+)</name>
        <dbReference type="ChEBI" id="CHEBI:18420"/>
        <label>1</label>
        <note>catalytic</note>
    </ligand>
</feature>
<evidence type="ECO:0000256" key="5">
    <source>
        <dbReference type="ARBA" id="ARBA00022741"/>
    </source>
</evidence>
<dbReference type="InterPro" id="IPR011557">
    <property type="entry name" value="GyrB"/>
</dbReference>
<keyword evidence="10 11" id="KW-0413">Isomerase</keyword>
<dbReference type="InterPro" id="IPR036890">
    <property type="entry name" value="HATPase_C_sf"/>
</dbReference>
<dbReference type="InterPro" id="IPR001241">
    <property type="entry name" value="Topo_IIA"/>
</dbReference>
<dbReference type="PRINTS" id="PR00418">
    <property type="entry name" value="TPI2FAMILY"/>
</dbReference>
<feature type="domain" description="Toprim" evidence="12">
    <location>
        <begin position="414"/>
        <end position="528"/>
    </location>
</feature>
<evidence type="ECO:0000256" key="10">
    <source>
        <dbReference type="ARBA" id="ARBA00023235"/>
    </source>
</evidence>
<dbReference type="PROSITE" id="PS00177">
    <property type="entry name" value="TOPOISOMERASE_II"/>
    <property type="match status" value="1"/>
</dbReference>
<sequence length="784" mass="89143">MPKKYNATNIQVLGGIEAVRKRPAMYIGDTSTAGLHHLVYEVVDNSIDEAMAGYCKNISVIVHPDNTVTVGDDGRGIPIDLHKTEKKPAVEVVMTLLHAGGKFDSKTYKVAGGLHGVGISVVNALSEWLEVKIRRDSKVYHQRYERGKVVSKLTIIGKSKHTGTEVTFKPDQQIFEVLEFKADILSNRLRELAFLNTNLVIKFEDERNQQRETFYYEGGIKSFVQHLNKNKNLLTPEPFYFRKEENDIEVECALQYNDTYSENIFTFANTINTHEGGTHLSGFKTALTRAMNDYAKNYNLLDKSSLAGDDTREGLVAILSVKLPQPQFEGQTKAKLGNTIVKSVVETTMFSQFTAFLEENPSIANSIVNKSVLAARARDAAKRARDLTRAKGGLEMGSLPGKLADCSAKEPKDRELYLVEGDSAGGSAKQGRDRKFQAILPLRGKIINVEKSRLDKVLSNNEIRTMISAVGAGIGEEFDIAKARYHKIIIMTDADVDGSHIRTLLLTFFYRQMPEIIRQGYCFIAQPPLYRVKKGKREEYIEDEKALEKMLLNFGKEDISIKRKNSRAYKEKEIEELLKTMEILKELFFMIKRRGLEPLLYLSREKKGKFPRHWIKEKEKEHFFYNDEEVSKFMKVKEKQLNLSFNSNGKENSEVTEIFEAKEMENLLTKLKSLGIEPAELDKKILSIIEGKETIDCAPIEVLGKIRELGKKGLFIQRYKGLGEMNPIQLWETTMNPKSRRFLKVTLDDVVKADETFTILMGEAIPPRREFIQQHALEVKNLDI</sequence>
<evidence type="ECO:0000259" key="12">
    <source>
        <dbReference type="PROSITE" id="PS50880"/>
    </source>
</evidence>
<comment type="similarity">
    <text evidence="2 11">Belongs to the type II topoisomerase GyrB family.</text>
</comment>
<dbReference type="Gene3D" id="3.30.230.10">
    <property type="match status" value="1"/>
</dbReference>
<comment type="function">
    <text evidence="11">A type II topoisomerase that negatively supercoils closed circular double-stranded (ds) DNA in an ATP-dependent manner to modulate DNA topology and maintain chromosomes in an underwound state. Negative supercoiling favors strand separation, and DNA replication, transcription, recombination and repair, all of which involve strand separation. Also able to catalyze the interconversion of other topological isomers of dsDNA rings, including catenanes and knotted rings. Type II topoisomerases break and join 2 DNA strands simultaneously in an ATP-dependent manner.</text>
</comment>
<dbReference type="SMART" id="SM00433">
    <property type="entry name" value="TOP2c"/>
    <property type="match status" value="1"/>
</dbReference>
<dbReference type="CDD" id="cd16928">
    <property type="entry name" value="HATPase_GyrB-like"/>
    <property type="match status" value="1"/>
</dbReference>
<dbReference type="GO" id="GO:0005524">
    <property type="term" value="F:ATP binding"/>
    <property type="evidence" value="ECO:0007669"/>
    <property type="project" value="UniProtKB-UniRule"/>
</dbReference>
<dbReference type="InterPro" id="IPR049353">
    <property type="entry name" value="GyrB_hook"/>
</dbReference>
<dbReference type="InterPro" id="IPR003594">
    <property type="entry name" value="HATPase_dom"/>
</dbReference>
<keyword evidence="4 11" id="KW-0479">Metal-binding</keyword>
<feature type="site" description="Interaction with DNA" evidence="11">
    <location>
        <position position="445"/>
    </location>
</feature>
<dbReference type="NCBIfam" id="NF011501">
    <property type="entry name" value="PRK14939.1"/>
    <property type="match status" value="1"/>
</dbReference>
<feature type="binding site" evidence="11">
    <location>
        <position position="493"/>
    </location>
    <ligand>
        <name>Mg(2+)</name>
        <dbReference type="ChEBI" id="CHEBI:18420"/>
        <label>2</label>
    </ligand>
</feature>
<dbReference type="InterPro" id="IPR002288">
    <property type="entry name" value="DNA_gyrase_B_C"/>
</dbReference>
<dbReference type="InterPro" id="IPR013506">
    <property type="entry name" value="Topo_IIA_bsu_dom2"/>
</dbReference>
<protein>
    <recommendedName>
        <fullName evidence="11">DNA gyrase subunit B</fullName>
        <ecNumber evidence="11">5.6.2.2</ecNumber>
    </recommendedName>
</protein>
<feature type="binding site" evidence="11">
    <location>
        <position position="495"/>
    </location>
    <ligand>
        <name>Mg(2+)</name>
        <dbReference type="ChEBI" id="CHEBI:18420"/>
        <label>2</label>
    </ligand>
</feature>
<dbReference type="GO" id="GO:0005737">
    <property type="term" value="C:cytoplasm"/>
    <property type="evidence" value="ECO:0007669"/>
    <property type="project" value="UniProtKB-SubCell"/>
</dbReference>
<evidence type="ECO:0000256" key="8">
    <source>
        <dbReference type="ARBA" id="ARBA00023029"/>
    </source>
</evidence>
<dbReference type="FunFam" id="3.40.50.670:FF:000001">
    <property type="entry name" value="DNA topoisomerase 2"/>
    <property type="match status" value="1"/>
</dbReference>
<dbReference type="Gene3D" id="3.40.50.670">
    <property type="match status" value="2"/>
</dbReference>
<dbReference type="Pfam" id="PF02518">
    <property type="entry name" value="HATPase_c"/>
    <property type="match status" value="1"/>
</dbReference>
<dbReference type="PROSITE" id="PS50880">
    <property type="entry name" value="TOPRIM"/>
    <property type="match status" value="1"/>
</dbReference>
<proteinExistence type="inferred from homology"/>
<keyword evidence="3 11" id="KW-0963">Cytoplasm</keyword>
<dbReference type="HAMAP" id="MF_01898">
    <property type="entry name" value="GyrB"/>
    <property type="match status" value="1"/>
</dbReference>
<evidence type="ECO:0000256" key="2">
    <source>
        <dbReference type="ARBA" id="ARBA00010708"/>
    </source>
</evidence>
<dbReference type="GO" id="GO:0046872">
    <property type="term" value="F:metal ion binding"/>
    <property type="evidence" value="ECO:0007669"/>
    <property type="project" value="UniProtKB-KW"/>
</dbReference>
<evidence type="ECO:0000256" key="9">
    <source>
        <dbReference type="ARBA" id="ARBA00023125"/>
    </source>
</evidence>
<organism evidence="13 14">
    <name type="scientific">bacterium (Candidatus Ratteibacteria) CG01_land_8_20_14_3_00_40_19</name>
    <dbReference type="NCBI Taxonomy" id="2014290"/>
    <lineage>
        <taxon>Bacteria</taxon>
        <taxon>Candidatus Ratteibacteria</taxon>
    </lineage>
</organism>
<dbReference type="GO" id="GO:0006265">
    <property type="term" value="P:DNA topological change"/>
    <property type="evidence" value="ECO:0007669"/>
    <property type="project" value="UniProtKB-UniRule"/>
</dbReference>
<dbReference type="InterPro" id="IPR013760">
    <property type="entry name" value="Topo_IIA-like_dom_sf"/>
</dbReference>
<evidence type="ECO:0000256" key="3">
    <source>
        <dbReference type="ARBA" id="ARBA00022490"/>
    </source>
</evidence>
<dbReference type="InterPro" id="IPR014721">
    <property type="entry name" value="Ribsml_uS5_D2-typ_fold_subgr"/>
</dbReference>
<keyword evidence="5 11" id="KW-0547">Nucleotide-binding</keyword>
<keyword evidence="7 11" id="KW-0460">Magnesium</keyword>
<keyword evidence="8 11" id="KW-0799">Topoisomerase</keyword>
<dbReference type="PANTHER" id="PTHR45866:SF1">
    <property type="entry name" value="DNA GYRASE SUBUNIT B, MITOCHONDRIAL"/>
    <property type="match status" value="1"/>
</dbReference>
<dbReference type="Pfam" id="PF21249">
    <property type="entry name" value="GyrB_hook"/>
    <property type="match status" value="1"/>
</dbReference>
<comment type="subcellular location">
    <subcellularLocation>
        <location evidence="11">Cytoplasm</location>
    </subcellularLocation>
</comment>
<dbReference type="EC" id="5.6.2.2" evidence="11"/>
<name>A0A2M7E9L1_9BACT</name>
<dbReference type="GO" id="GO:0005694">
    <property type="term" value="C:chromosome"/>
    <property type="evidence" value="ECO:0007669"/>
    <property type="project" value="InterPro"/>
</dbReference>
<evidence type="ECO:0000313" key="13">
    <source>
        <dbReference type="EMBL" id="PIV64398.1"/>
    </source>
</evidence>
<dbReference type="InterPro" id="IPR000565">
    <property type="entry name" value="Topo_IIA_B"/>
</dbReference>
<dbReference type="Pfam" id="PF00986">
    <property type="entry name" value="DNA_gyraseB_C"/>
    <property type="match status" value="1"/>
</dbReference>
<dbReference type="NCBIfam" id="TIGR01059">
    <property type="entry name" value="gyrB"/>
    <property type="match status" value="1"/>
</dbReference>
<dbReference type="AlphaFoldDB" id="A0A2M7E9L1"/>
<dbReference type="InterPro" id="IPR006171">
    <property type="entry name" value="TOPRIM_dom"/>
</dbReference>
<dbReference type="SUPFAM" id="SSF56719">
    <property type="entry name" value="Type II DNA topoisomerase"/>
    <property type="match status" value="1"/>
</dbReference>
<evidence type="ECO:0000256" key="7">
    <source>
        <dbReference type="ARBA" id="ARBA00022842"/>
    </source>
</evidence>
<dbReference type="CDD" id="cd00822">
    <property type="entry name" value="TopoII_Trans_DNA_gyrase"/>
    <property type="match status" value="1"/>
</dbReference>
<comment type="caution">
    <text evidence="13">The sequence shown here is derived from an EMBL/GenBank/DDBJ whole genome shotgun (WGS) entry which is preliminary data.</text>
</comment>
<evidence type="ECO:0000256" key="11">
    <source>
        <dbReference type="HAMAP-Rule" id="MF_01898"/>
    </source>
</evidence>
<dbReference type="InterPro" id="IPR034160">
    <property type="entry name" value="TOPRIM_GyrB"/>
</dbReference>
<dbReference type="SMART" id="SM00387">
    <property type="entry name" value="HATPase_c"/>
    <property type="match status" value="1"/>
</dbReference>
<evidence type="ECO:0000256" key="4">
    <source>
        <dbReference type="ARBA" id="ARBA00022723"/>
    </source>
</evidence>
<dbReference type="GO" id="GO:0003677">
    <property type="term" value="F:DNA binding"/>
    <property type="evidence" value="ECO:0007669"/>
    <property type="project" value="UniProtKB-KW"/>
</dbReference>
<evidence type="ECO:0000313" key="14">
    <source>
        <dbReference type="Proteomes" id="UP000228886"/>
    </source>
</evidence>
<dbReference type="InterPro" id="IPR018522">
    <property type="entry name" value="TopoIIA_CS"/>
</dbReference>
<dbReference type="NCBIfam" id="NF004189">
    <property type="entry name" value="PRK05644.1"/>
    <property type="match status" value="1"/>
</dbReference>
<dbReference type="SUPFAM" id="SSF54211">
    <property type="entry name" value="Ribosomal protein S5 domain 2-like"/>
    <property type="match status" value="1"/>
</dbReference>
<dbReference type="FunFam" id="3.30.565.10:FF:000002">
    <property type="entry name" value="DNA gyrase subunit B"/>
    <property type="match status" value="1"/>
</dbReference>
<dbReference type="Pfam" id="PF00204">
    <property type="entry name" value="DNA_gyraseB"/>
    <property type="match status" value="1"/>
</dbReference>
<keyword evidence="6 11" id="KW-0067">ATP-binding</keyword>
<dbReference type="InterPro" id="IPR020568">
    <property type="entry name" value="Ribosomal_Su5_D2-typ_SF"/>
</dbReference>
<reference evidence="14" key="1">
    <citation type="submission" date="2017-09" db="EMBL/GenBank/DDBJ databases">
        <title>Depth-based differentiation of microbial function through sediment-hosted aquifers and enrichment of novel symbionts in the deep terrestrial subsurface.</title>
        <authorList>
            <person name="Probst A.J."/>
            <person name="Ladd B."/>
            <person name="Jarett J.K."/>
            <person name="Geller-Mcgrath D.E."/>
            <person name="Sieber C.M.K."/>
            <person name="Emerson J.B."/>
            <person name="Anantharaman K."/>
            <person name="Thomas B.C."/>
            <person name="Malmstrom R."/>
            <person name="Stieglmeier M."/>
            <person name="Klingl A."/>
            <person name="Woyke T."/>
            <person name="Ryan C.M."/>
            <person name="Banfield J.F."/>
        </authorList>
    </citation>
    <scope>NUCLEOTIDE SEQUENCE [LARGE SCALE GENOMIC DNA]</scope>
</reference>
<dbReference type="EMBL" id="PETL01000118">
    <property type="protein sequence ID" value="PIV64398.1"/>
    <property type="molecule type" value="Genomic_DNA"/>
</dbReference>
<gene>
    <name evidence="11 13" type="primary">gyrB</name>
    <name evidence="13" type="ORF">COS11_02385</name>
</gene>
<dbReference type="GO" id="GO:0006261">
    <property type="term" value="P:DNA-templated DNA replication"/>
    <property type="evidence" value="ECO:0007669"/>
    <property type="project" value="UniProtKB-UniRule"/>
</dbReference>
<feature type="binding site" evidence="11">
    <location>
        <position position="493"/>
    </location>
    <ligand>
        <name>Mg(2+)</name>
        <dbReference type="ChEBI" id="CHEBI:18420"/>
        <label>1</label>
        <note>catalytic</note>
    </ligand>
</feature>
<dbReference type="Pfam" id="PF01751">
    <property type="entry name" value="Toprim"/>
    <property type="match status" value="1"/>
</dbReference>
<dbReference type="Proteomes" id="UP000228886">
    <property type="component" value="Unassembled WGS sequence"/>
</dbReference>
<dbReference type="InterPro" id="IPR013759">
    <property type="entry name" value="Topo_IIA_B_C"/>
</dbReference>
<dbReference type="GO" id="GO:0003918">
    <property type="term" value="F:DNA topoisomerase type II (double strand cut, ATP-hydrolyzing) activity"/>
    <property type="evidence" value="ECO:0007669"/>
    <property type="project" value="UniProtKB-UniRule"/>
</dbReference>